<keyword evidence="1" id="KW-1133">Transmembrane helix</keyword>
<feature type="transmembrane region" description="Helical" evidence="1">
    <location>
        <begin position="51"/>
        <end position="79"/>
    </location>
</feature>
<evidence type="ECO:0000313" key="2">
    <source>
        <dbReference type="EMBL" id="WCO67947.1"/>
    </source>
</evidence>
<keyword evidence="3" id="KW-1185">Reference proteome</keyword>
<evidence type="ECO:0000313" key="3">
    <source>
        <dbReference type="Proteomes" id="UP001216390"/>
    </source>
</evidence>
<dbReference type="EMBL" id="CP116942">
    <property type="protein sequence ID" value="WCO67947.1"/>
    <property type="molecule type" value="Genomic_DNA"/>
</dbReference>
<name>A0AAE9Y7F5_9ACTN</name>
<keyword evidence="1" id="KW-0812">Transmembrane</keyword>
<dbReference type="PANTHER" id="PTHR35007:SF3">
    <property type="entry name" value="POSSIBLE CONSERVED ALANINE RICH MEMBRANE PROTEIN"/>
    <property type="match status" value="1"/>
</dbReference>
<keyword evidence="1" id="KW-0472">Membrane</keyword>
<accession>A0AAE9Y7F5</accession>
<feature type="transmembrane region" description="Helical" evidence="1">
    <location>
        <begin position="241"/>
        <end position="262"/>
    </location>
</feature>
<protein>
    <recommendedName>
        <fullName evidence="4">Flp pilus assembly protein TadB</fullName>
    </recommendedName>
</protein>
<dbReference type="Proteomes" id="UP001216390">
    <property type="component" value="Chromosome"/>
</dbReference>
<sequence>MSTLVLAALVAGAALGLLLIVAGLVGRQILDAPSGYFRRVQASALLPKVAAAAVAALVALAATGWLVGGIMAAVAAFVLPGILGGKAARQQAIDRTEAIASWTEMVRDSIVAASGLEEAIVATAPVAPTPISTEVRTMVRRLDHERLPEALVAFGEDLDHPSGDLVVAALVIASRMEASDLSGLLSRLAEATRGEARMRIRVEVGRTRVRTATKVIVGVVIAAVVFLAVANRDYLTVYDSVGGQVMLAIVGGIFALGGWLLSRMAEIDLPERFTARAGGPTHIGPGT</sequence>
<organism evidence="2 3">
    <name type="scientific">Iamia majanohamensis</name>
    <dbReference type="NCBI Taxonomy" id="467976"/>
    <lineage>
        <taxon>Bacteria</taxon>
        <taxon>Bacillati</taxon>
        <taxon>Actinomycetota</taxon>
        <taxon>Acidimicrobiia</taxon>
        <taxon>Acidimicrobiales</taxon>
        <taxon>Iamiaceae</taxon>
        <taxon>Iamia</taxon>
    </lineage>
</organism>
<gene>
    <name evidence="2" type="ORF">PO878_04320</name>
</gene>
<reference evidence="2" key="1">
    <citation type="submission" date="2023-01" db="EMBL/GenBank/DDBJ databases">
        <title>The diversity of Class Acidimicrobiia in South China Sea sediment environments and the proposal of Iamia marina sp. nov., a novel species of the genus Iamia.</title>
        <authorList>
            <person name="He Y."/>
            <person name="Tian X."/>
        </authorList>
    </citation>
    <scope>NUCLEOTIDE SEQUENCE</scope>
    <source>
        <strain evidence="2">DSM 19957</strain>
    </source>
</reference>
<dbReference type="PANTHER" id="PTHR35007">
    <property type="entry name" value="INTEGRAL MEMBRANE PROTEIN-RELATED"/>
    <property type="match status" value="1"/>
</dbReference>
<dbReference type="KEGG" id="ima:PO878_04320"/>
<dbReference type="RefSeq" id="WP_272737464.1">
    <property type="nucleotide sequence ID" value="NZ_CP116942.1"/>
</dbReference>
<feature type="transmembrane region" description="Helical" evidence="1">
    <location>
        <begin position="211"/>
        <end position="229"/>
    </location>
</feature>
<evidence type="ECO:0008006" key="4">
    <source>
        <dbReference type="Google" id="ProtNLM"/>
    </source>
</evidence>
<proteinExistence type="predicted"/>
<dbReference type="AlphaFoldDB" id="A0AAE9Y7F5"/>
<evidence type="ECO:0000256" key="1">
    <source>
        <dbReference type="SAM" id="Phobius"/>
    </source>
</evidence>